<feature type="signal peptide" evidence="4">
    <location>
        <begin position="1"/>
        <end position="16"/>
    </location>
</feature>
<proteinExistence type="predicted"/>
<dbReference type="EMBL" id="OENF01000039">
    <property type="protein sequence ID" value="SOS75447.1"/>
    <property type="molecule type" value="Genomic_DNA"/>
</dbReference>
<evidence type="ECO:0000313" key="5">
    <source>
        <dbReference type="EMBL" id="SOS75447.1"/>
    </source>
</evidence>
<evidence type="ECO:0000256" key="3">
    <source>
        <dbReference type="ARBA" id="ARBA00022801"/>
    </source>
</evidence>
<evidence type="ECO:0000313" key="6">
    <source>
        <dbReference type="Proteomes" id="UP000234211"/>
    </source>
</evidence>
<dbReference type="PROSITE" id="PS51257">
    <property type="entry name" value="PROKAR_LIPOPROTEIN"/>
    <property type="match status" value="1"/>
</dbReference>
<organism evidence="5 6">
    <name type="scientific">Tenacibaculum piscium</name>
    <dbReference type="NCBI Taxonomy" id="1458515"/>
    <lineage>
        <taxon>Bacteria</taxon>
        <taxon>Pseudomonadati</taxon>
        <taxon>Bacteroidota</taxon>
        <taxon>Flavobacteriia</taxon>
        <taxon>Flavobacteriales</taxon>
        <taxon>Flavobacteriaceae</taxon>
        <taxon>Tenacibaculum</taxon>
    </lineage>
</organism>
<dbReference type="AlphaFoldDB" id="A0A2H1YKQ0"/>
<evidence type="ECO:0000256" key="4">
    <source>
        <dbReference type="SAM" id="SignalP"/>
    </source>
</evidence>
<evidence type="ECO:0000256" key="2">
    <source>
        <dbReference type="ARBA" id="ARBA00022729"/>
    </source>
</evidence>
<evidence type="ECO:0000256" key="1">
    <source>
        <dbReference type="ARBA" id="ARBA00022670"/>
    </source>
</evidence>
<dbReference type="ESTHER" id="9flao-a0a2h1ykq0">
    <property type="family name" value="Peptidase_S37"/>
</dbReference>
<dbReference type="Pfam" id="PF05576">
    <property type="entry name" value="Peptidase_S37"/>
    <property type="match status" value="1"/>
</dbReference>
<feature type="chain" id="PRO_5013736016" description="PS-10 peptidase S37" evidence="4">
    <location>
        <begin position="17"/>
        <end position="436"/>
    </location>
</feature>
<dbReference type="PANTHER" id="PTHR11010">
    <property type="entry name" value="PROTEASE S28 PRO-X CARBOXYPEPTIDASE-RELATED"/>
    <property type="match status" value="1"/>
</dbReference>
<dbReference type="SUPFAM" id="SSF53474">
    <property type="entry name" value="alpha/beta-Hydrolases"/>
    <property type="match status" value="1"/>
</dbReference>
<dbReference type="PANTHER" id="PTHR11010:SF38">
    <property type="entry name" value="LYSOSOMAL PRO-X CARBOXYPEPTIDASE"/>
    <property type="match status" value="1"/>
</dbReference>
<dbReference type="OrthoDB" id="3979391at2"/>
<dbReference type="RefSeq" id="WP_101918073.1">
    <property type="nucleotide sequence ID" value="NZ_OENF01000039.1"/>
</dbReference>
<dbReference type="InterPro" id="IPR029058">
    <property type="entry name" value="AB_hydrolase_fold"/>
</dbReference>
<keyword evidence="3" id="KW-0378">Hydrolase</keyword>
<keyword evidence="1" id="KW-0645">Protease</keyword>
<keyword evidence="6" id="KW-1185">Reference proteome</keyword>
<accession>A0A2H1YKQ0</accession>
<sequence>MKKLQLFLLVSLVVFASCKTTTEKKIVSFKQQLQTRFPKAQIDSIEAKDHFTEAYRVVLKQHLNPKNPSEGTFDHYMYVSHADYNSPTVLITDGYDSRNRTTELSKVFKANQVIVEYRMYGKSRPDSIPWKYLTNDNAIEDYHNIVTKLKSVYAGKWLSSGISKGGETTLIYKAKYPKDIDVAVPYVAPLINGLEDPRTNDLINSVGSDECRADIKTFQRAVLNNRKEVLALLATHAETKKMNFTELSQEEALEYAVLEFPFSFWQWGSGKCEDLPSKDASAEELFNYLNKISGFYVYNDAGFNKLLPSFYQHIRELGYYGFDLEPVKDLLKVVKSSSNSRFAPKNVDLTYNPEYIKEIRNYIETKGTNILYIQGAYDPWGACGPTPKQGVDALKMVLEGGSHATRIKDFSKEDQQKIYAKLQAWLGKDVKLYPLK</sequence>
<dbReference type="Gene3D" id="3.40.50.1820">
    <property type="entry name" value="alpha/beta hydrolase"/>
    <property type="match status" value="2"/>
</dbReference>
<evidence type="ECO:0008006" key="7">
    <source>
        <dbReference type="Google" id="ProtNLM"/>
    </source>
</evidence>
<reference evidence="6" key="1">
    <citation type="submission" date="2017-11" db="EMBL/GenBank/DDBJ databases">
        <authorList>
            <person name="Duchaud E."/>
        </authorList>
    </citation>
    <scope>NUCLEOTIDE SEQUENCE [LARGE SCALE GENOMIC DNA]</scope>
    <source>
        <strain evidence="6">Tenacibaculum sp. TNO020</strain>
    </source>
</reference>
<dbReference type="InterPro" id="IPR008761">
    <property type="entry name" value="Peptidase_S37"/>
</dbReference>
<dbReference type="GO" id="GO:0006508">
    <property type="term" value="P:proteolysis"/>
    <property type="evidence" value="ECO:0007669"/>
    <property type="project" value="UniProtKB-KW"/>
</dbReference>
<keyword evidence="2 4" id="KW-0732">Signal</keyword>
<dbReference type="Proteomes" id="UP000234211">
    <property type="component" value="Unassembled WGS sequence"/>
</dbReference>
<dbReference type="GO" id="GO:0008239">
    <property type="term" value="F:dipeptidyl-peptidase activity"/>
    <property type="evidence" value="ECO:0007669"/>
    <property type="project" value="TreeGrafter"/>
</dbReference>
<protein>
    <recommendedName>
        <fullName evidence="7">PS-10 peptidase S37</fullName>
    </recommendedName>
</protein>
<name>A0A2H1YKQ0_9FLAO</name>
<gene>
    <name evidence="5" type="ORF">TNO020_440226</name>
</gene>